<proteinExistence type="predicted"/>
<protein>
    <submittedName>
        <fullName evidence="1">Up-regulator of cell proliferation-like</fullName>
    </submittedName>
</protein>
<dbReference type="AlphaFoldDB" id="A0A6S7IZ98"/>
<gene>
    <name evidence="1" type="ORF">PACLA_8A045342</name>
</gene>
<reference evidence="1" key="1">
    <citation type="submission" date="2020-04" db="EMBL/GenBank/DDBJ databases">
        <authorList>
            <person name="Alioto T."/>
            <person name="Alioto T."/>
            <person name="Gomez Garrido J."/>
        </authorList>
    </citation>
    <scope>NUCLEOTIDE SEQUENCE</scope>
    <source>
        <strain evidence="1">A484AB</strain>
    </source>
</reference>
<organism evidence="1 2">
    <name type="scientific">Paramuricea clavata</name>
    <name type="common">Red gorgonian</name>
    <name type="synonym">Violescent sea-whip</name>
    <dbReference type="NCBI Taxonomy" id="317549"/>
    <lineage>
        <taxon>Eukaryota</taxon>
        <taxon>Metazoa</taxon>
        <taxon>Cnidaria</taxon>
        <taxon>Anthozoa</taxon>
        <taxon>Octocorallia</taxon>
        <taxon>Malacalcyonacea</taxon>
        <taxon>Plexauridae</taxon>
        <taxon>Paramuricea</taxon>
    </lineage>
</organism>
<dbReference type="PANTHER" id="PTHR14819">
    <property type="entry name" value="GTP-BINDING"/>
    <property type="match status" value="1"/>
</dbReference>
<evidence type="ECO:0000313" key="2">
    <source>
        <dbReference type="Proteomes" id="UP001152795"/>
    </source>
</evidence>
<dbReference type="InterPro" id="IPR052986">
    <property type="entry name" value="VLIG_GTPase"/>
</dbReference>
<keyword evidence="2" id="KW-1185">Reference proteome</keyword>
<evidence type="ECO:0000313" key="1">
    <source>
        <dbReference type="EMBL" id="CAB4024806.1"/>
    </source>
</evidence>
<sequence length="617" mass="71644">MSFDENEDVFYIPSLLQGNPPMAPVNPNYGRAVQKVKEDIISLMCSKDSSHLSITQFRERVCGLWKAILKENFIFSFRNTIEVRAYTSLDRKYFEESVNLMVIGMAELEKKVHVALSRCTNRDEREKKWKESKKQISKEAENLGKKMKTAMEVFFETSEDKARKFITSAHNTDDAEKCLAAFDQEWEKWMEDVPPCQERRKDYVNTEMVDVLCETNHALTKFISSQAFDKALELANKTLQSGVRCTRNDLTQMYHKVITTIDKETETTSFKFRKSLKCDILLYTFAHAYNIFDKMEERYFQERDIRGDLENNLRPMLTTYFKNLCEKMGKEVLAATSFVDVLKKPIESELNQSMGTAVAIDKKKDSIIEILKNEAKKIEARVFTAIPTANKLTKTSDENLTFWIQRFVEKCSTLAITKEMFSVAAIDDDLKDIDVFEAKVRENVEKIFKSLIKSKVDRATMQKWKPAPHDHLLTLMFGCQCLCPFCKCLCDLTEQKHSDSHFTRIHRPGGISGNRDHNTGMLDITICTKNVYGGIRFSNSATSGEWHSYEDYQSVNDYYKSWSIAPDPSLETSTYWKWFMATFSKDLAEHYDAKEPEIPSSWKNHSFREVKEQLRHE</sequence>
<comment type="caution">
    <text evidence="1">The sequence shown here is derived from an EMBL/GenBank/DDBJ whole genome shotgun (WGS) entry which is preliminary data.</text>
</comment>
<dbReference type="PANTHER" id="PTHR14819:SF25">
    <property type="entry name" value="CHROMOSOME UNDETERMINED SCAFFOLD_52, WHOLE GENOME SHOTGUN SEQUENCE"/>
    <property type="match status" value="1"/>
</dbReference>
<dbReference type="OrthoDB" id="1597724at2759"/>
<accession>A0A6S7IZ98</accession>
<dbReference type="EMBL" id="CACRXK020013248">
    <property type="protein sequence ID" value="CAB4024806.1"/>
    <property type="molecule type" value="Genomic_DNA"/>
</dbReference>
<dbReference type="Proteomes" id="UP001152795">
    <property type="component" value="Unassembled WGS sequence"/>
</dbReference>
<dbReference type="PROSITE" id="PS51717">
    <property type="entry name" value="G_VLIG"/>
    <property type="match status" value="1"/>
</dbReference>
<name>A0A6S7IZ98_PARCT</name>
<dbReference type="InterPro" id="IPR030383">
    <property type="entry name" value="G_VLIG_dom"/>
</dbReference>
<dbReference type="GO" id="GO:0005525">
    <property type="term" value="F:GTP binding"/>
    <property type="evidence" value="ECO:0007669"/>
    <property type="project" value="InterPro"/>
</dbReference>